<reference evidence="1" key="1">
    <citation type="submission" date="2017-05" db="UniProtKB">
        <authorList>
            <consortium name="EnsemblMetazoa"/>
        </authorList>
    </citation>
    <scope>IDENTIFICATION</scope>
</reference>
<dbReference type="AlphaFoldDB" id="A0A1X7UDZ6"/>
<organism evidence="1">
    <name type="scientific">Amphimedon queenslandica</name>
    <name type="common">Sponge</name>
    <dbReference type="NCBI Taxonomy" id="400682"/>
    <lineage>
        <taxon>Eukaryota</taxon>
        <taxon>Metazoa</taxon>
        <taxon>Porifera</taxon>
        <taxon>Demospongiae</taxon>
        <taxon>Heteroscleromorpha</taxon>
        <taxon>Haplosclerida</taxon>
        <taxon>Niphatidae</taxon>
        <taxon>Amphimedon</taxon>
    </lineage>
</organism>
<dbReference type="PANTHER" id="PTHR34415:SF1">
    <property type="entry name" value="INTEGRASE CATALYTIC DOMAIN-CONTAINING PROTEIN"/>
    <property type="match status" value="1"/>
</dbReference>
<accession>A0A1X7UDZ6</accession>
<protein>
    <submittedName>
        <fullName evidence="1">Uncharacterized protein</fullName>
    </submittedName>
</protein>
<dbReference type="InParanoid" id="A0A1X7UDZ6"/>
<proteinExistence type="predicted"/>
<sequence length="134" mass="15833">MFYRQYADAGREHTLSESSFKRIWRKYVLHIYSIKPMTDLCWTCKKNSTANLRNAGCEIESQSKAIVAVKEHIDLVRWERDHFREVLKRTKDAIKKLDLTIERSVNQVEVEVHYSFDYAQQVQYPSDPLQPGPI</sequence>
<dbReference type="EnsemblMetazoa" id="Aqu2.1.25987_001">
    <property type="protein sequence ID" value="Aqu2.1.25987_001"/>
    <property type="gene ID" value="Aqu2.1.25987"/>
</dbReference>
<dbReference type="PANTHER" id="PTHR34415">
    <property type="entry name" value="INTEGRASE CATALYTIC DOMAIN-CONTAINING PROTEIN"/>
    <property type="match status" value="1"/>
</dbReference>
<evidence type="ECO:0000313" key="1">
    <source>
        <dbReference type="EnsemblMetazoa" id="Aqu2.1.25987_001"/>
    </source>
</evidence>
<name>A0A1X7UDZ6_AMPQE</name>